<reference evidence="1" key="1">
    <citation type="journal article" date="2020" name="mSystems">
        <title>Genome- and Community-Level Interaction Insights into Carbon Utilization and Element Cycling Functions of Hydrothermarchaeota in Hydrothermal Sediment.</title>
        <authorList>
            <person name="Zhou Z."/>
            <person name="Liu Y."/>
            <person name="Xu W."/>
            <person name="Pan J."/>
            <person name="Luo Z.H."/>
            <person name="Li M."/>
        </authorList>
    </citation>
    <scope>NUCLEOTIDE SEQUENCE [LARGE SCALE GENOMIC DNA]</scope>
    <source>
        <strain evidence="1">SpSt-658</strain>
    </source>
</reference>
<evidence type="ECO:0008006" key="2">
    <source>
        <dbReference type="Google" id="ProtNLM"/>
    </source>
</evidence>
<proteinExistence type="predicted"/>
<dbReference type="Gene3D" id="3.40.50.1010">
    <property type="entry name" value="5'-nuclease"/>
    <property type="match status" value="1"/>
</dbReference>
<gene>
    <name evidence="1" type="ORF">ENU31_02605</name>
</gene>
<organism evidence="1">
    <name type="scientific">Ignisphaera aggregans</name>
    <dbReference type="NCBI Taxonomy" id="334771"/>
    <lineage>
        <taxon>Archaea</taxon>
        <taxon>Thermoproteota</taxon>
        <taxon>Thermoprotei</taxon>
        <taxon>Desulfurococcales</taxon>
        <taxon>Desulfurococcaceae</taxon>
        <taxon>Ignisphaera</taxon>
    </lineage>
</organism>
<dbReference type="EMBL" id="DTCA01000084">
    <property type="protein sequence ID" value="HGM07288.1"/>
    <property type="molecule type" value="Genomic_DNA"/>
</dbReference>
<name>A0A7C4D128_9CREN</name>
<dbReference type="AlphaFoldDB" id="A0A7C4D128"/>
<sequence>MPYGEYYYLKKAIEDSRARVVSSLRKLIKAKVIVLENEELYIDKAVEISIDHHVAVYDTLYIAQAFCRGGAIN</sequence>
<evidence type="ECO:0000313" key="1">
    <source>
        <dbReference type="EMBL" id="HGM07288.1"/>
    </source>
</evidence>
<protein>
    <recommendedName>
        <fullName evidence="2">PIN domain-containing protein</fullName>
    </recommendedName>
</protein>
<comment type="caution">
    <text evidence="1">The sequence shown here is derived from an EMBL/GenBank/DDBJ whole genome shotgun (WGS) entry which is preliminary data.</text>
</comment>
<accession>A0A7C4D128</accession>